<comment type="caution">
    <text evidence="1">The sequence shown here is derived from an EMBL/GenBank/DDBJ whole genome shotgun (WGS) entry which is preliminary data.</text>
</comment>
<keyword evidence="2" id="KW-1185">Reference proteome</keyword>
<dbReference type="PANTHER" id="PTHR35218:SF9">
    <property type="entry name" value="ENDONUCLEASE_EXONUCLEASE_PHOSPHATASE DOMAIN-CONTAINING PROTEIN"/>
    <property type="match status" value="1"/>
</dbReference>
<protein>
    <submittedName>
        <fullName evidence="1">Uncharacterized protein</fullName>
    </submittedName>
</protein>
<evidence type="ECO:0000313" key="1">
    <source>
        <dbReference type="EMBL" id="KAK4601672.1"/>
    </source>
</evidence>
<evidence type="ECO:0000313" key="2">
    <source>
        <dbReference type="Proteomes" id="UP001324115"/>
    </source>
</evidence>
<dbReference type="Proteomes" id="UP001324115">
    <property type="component" value="Unassembled WGS sequence"/>
</dbReference>
<dbReference type="PANTHER" id="PTHR35218">
    <property type="entry name" value="RNASE H DOMAIN-CONTAINING PROTEIN"/>
    <property type="match status" value="1"/>
</dbReference>
<accession>A0AAN7FVV3</accession>
<dbReference type="AlphaFoldDB" id="A0AAN7FVV3"/>
<dbReference type="EMBL" id="JAXUIC010000002">
    <property type="protein sequence ID" value="KAK4601672.1"/>
    <property type="molecule type" value="Genomic_DNA"/>
</dbReference>
<sequence>MSSKRTFAQECESFSPSLSPKMNILIWNCRGPMTPSFCSTTHDLTNFHSLGIVVITENRISGSKAGEVFRSLPFDGVHTTDLISYAGGIWLLWQKKMVGIDVLTTTE</sequence>
<gene>
    <name evidence="1" type="ORF">RGQ29_011006</name>
</gene>
<proteinExistence type="predicted"/>
<name>A0AAN7FVV3_QUERU</name>
<organism evidence="1 2">
    <name type="scientific">Quercus rubra</name>
    <name type="common">Northern red oak</name>
    <name type="synonym">Quercus borealis</name>
    <dbReference type="NCBI Taxonomy" id="3512"/>
    <lineage>
        <taxon>Eukaryota</taxon>
        <taxon>Viridiplantae</taxon>
        <taxon>Streptophyta</taxon>
        <taxon>Embryophyta</taxon>
        <taxon>Tracheophyta</taxon>
        <taxon>Spermatophyta</taxon>
        <taxon>Magnoliopsida</taxon>
        <taxon>eudicotyledons</taxon>
        <taxon>Gunneridae</taxon>
        <taxon>Pentapetalae</taxon>
        <taxon>rosids</taxon>
        <taxon>fabids</taxon>
        <taxon>Fagales</taxon>
        <taxon>Fagaceae</taxon>
        <taxon>Quercus</taxon>
    </lineage>
</organism>
<reference evidence="1 2" key="1">
    <citation type="journal article" date="2023" name="G3 (Bethesda)">
        <title>A haplotype-resolved chromosome-scale genome for Quercus rubra L. provides insights into the genetics of adaptive traits for red oak species.</title>
        <authorList>
            <person name="Kapoor B."/>
            <person name="Jenkins J."/>
            <person name="Schmutz J."/>
            <person name="Zhebentyayeva T."/>
            <person name="Kuelheim C."/>
            <person name="Coggeshall M."/>
            <person name="Heim C."/>
            <person name="Lasky J.R."/>
            <person name="Leites L."/>
            <person name="Islam-Faridi N."/>
            <person name="Romero-Severson J."/>
            <person name="DeLeo V.L."/>
            <person name="Lucas S.M."/>
            <person name="Lazic D."/>
            <person name="Gailing O."/>
            <person name="Carlson J."/>
            <person name="Staton M."/>
        </authorList>
    </citation>
    <scope>NUCLEOTIDE SEQUENCE [LARGE SCALE GENOMIC DNA]</scope>
    <source>
        <strain evidence="1">Pseudo-F2</strain>
    </source>
</reference>